<dbReference type="GO" id="GO:0004190">
    <property type="term" value="F:aspartic-type endopeptidase activity"/>
    <property type="evidence" value="ECO:0007669"/>
    <property type="project" value="InterPro"/>
</dbReference>
<keyword evidence="2" id="KW-1185">Reference proteome</keyword>
<evidence type="ECO:0008006" key="3">
    <source>
        <dbReference type="Google" id="ProtNLM"/>
    </source>
</evidence>
<dbReference type="Pfam" id="PF08284">
    <property type="entry name" value="RVP_2"/>
    <property type="match status" value="1"/>
</dbReference>
<name>A0AAD9G9F5_9STRA</name>
<dbReference type="AlphaFoldDB" id="A0AAD9G9F5"/>
<dbReference type="InterPro" id="IPR001969">
    <property type="entry name" value="Aspartic_peptidase_AS"/>
</dbReference>
<sequence length="180" mass="20541">MQDDKPNLVILNVMSKRVNSLRALVDSGASNSFVRQESLRSLDFEEADTPRGVLEVRLATGATVRTEKRVVRVRFSYKRRTFVEDLIVLDLDDKFDLVLGMPWLARHDPVINGRSVRSYASTTNARQRAMALSVLYMHPTVHVAPRLRQQRPPLPPITAGDHQRLRESLRANVCRLRNLS</sequence>
<evidence type="ECO:0000313" key="1">
    <source>
        <dbReference type="EMBL" id="KAK1934306.1"/>
    </source>
</evidence>
<dbReference type="Gene3D" id="2.40.70.10">
    <property type="entry name" value="Acid Proteases"/>
    <property type="match status" value="1"/>
</dbReference>
<dbReference type="PROSITE" id="PS00141">
    <property type="entry name" value="ASP_PROTEASE"/>
    <property type="match status" value="1"/>
</dbReference>
<gene>
    <name evidence="1" type="ORF">P3T76_011509</name>
</gene>
<dbReference type="CDD" id="cd00303">
    <property type="entry name" value="retropepsin_like"/>
    <property type="match status" value="1"/>
</dbReference>
<comment type="caution">
    <text evidence="1">The sequence shown here is derived from an EMBL/GenBank/DDBJ whole genome shotgun (WGS) entry which is preliminary data.</text>
</comment>
<dbReference type="InterPro" id="IPR021109">
    <property type="entry name" value="Peptidase_aspartic_dom_sf"/>
</dbReference>
<accession>A0AAD9G9F5</accession>
<protein>
    <recommendedName>
        <fullName evidence="3">Reverse transcriptase</fullName>
    </recommendedName>
</protein>
<dbReference type="EMBL" id="JASMQC010000026">
    <property type="protein sequence ID" value="KAK1934306.1"/>
    <property type="molecule type" value="Genomic_DNA"/>
</dbReference>
<dbReference type="GO" id="GO:0006508">
    <property type="term" value="P:proteolysis"/>
    <property type="evidence" value="ECO:0007669"/>
    <property type="project" value="InterPro"/>
</dbReference>
<evidence type="ECO:0000313" key="2">
    <source>
        <dbReference type="Proteomes" id="UP001259832"/>
    </source>
</evidence>
<dbReference type="Proteomes" id="UP001259832">
    <property type="component" value="Unassembled WGS sequence"/>
</dbReference>
<organism evidence="1 2">
    <name type="scientific">Phytophthora citrophthora</name>
    <dbReference type="NCBI Taxonomy" id="4793"/>
    <lineage>
        <taxon>Eukaryota</taxon>
        <taxon>Sar</taxon>
        <taxon>Stramenopiles</taxon>
        <taxon>Oomycota</taxon>
        <taxon>Peronosporomycetes</taxon>
        <taxon>Peronosporales</taxon>
        <taxon>Peronosporaceae</taxon>
        <taxon>Phytophthora</taxon>
    </lineage>
</organism>
<proteinExistence type="predicted"/>
<reference evidence="1" key="1">
    <citation type="submission" date="2023-08" db="EMBL/GenBank/DDBJ databases">
        <title>Reference Genome Resource for the Citrus Pathogen Phytophthora citrophthora.</title>
        <authorList>
            <person name="Moller H."/>
            <person name="Coetzee B."/>
            <person name="Rose L.J."/>
            <person name="Van Niekerk J.M."/>
        </authorList>
    </citation>
    <scope>NUCLEOTIDE SEQUENCE</scope>
    <source>
        <strain evidence="1">STE-U-9442</strain>
    </source>
</reference>
<dbReference type="SUPFAM" id="SSF50630">
    <property type="entry name" value="Acid proteases"/>
    <property type="match status" value="1"/>
</dbReference>